<reference evidence="9" key="1">
    <citation type="journal article" date="2006" name="PLoS Biol.">
        <title>Macronuclear genome sequence of the ciliate Tetrahymena thermophila, a model eukaryote.</title>
        <authorList>
            <person name="Eisen J.A."/>
            <person name="Coyne R.S."/>
            <person name="Wu M."/>
            <person name="Wu D."/>
            <person name="Thiagarajan M."/>
            <person name="Wortman J.R."/>
            <person name="Badger J.H."/>
            <person name="Ren Q."/>
            <person name="Amedeo P."/>
            <person name="Jones K.M."/>
            <person name="Tallon L.J."/>
            <person name="Delcher A.L."/>
            <person name="Salzberg S.L."/>
            <person name="Silva J.C."/>
            <person name="Haas B.J."/>
            <person name="Majoros W.H."/>
            <person name="Farzad M."/>
            <person name="Carlton J.M."/>
            <person name="Smith R.K. Jr."/>
            <person name="Garg J."/>
            <person name="Pearlman R.E."/>
            <person name="Karrer K.M."/>
            <person name="Sun L."/>
            <person name="Manning G."/>
            <person name="Elde N.C."/>
            <person name="Turkewitz A.P."/>
            <person name="Asai D.J."/>
            <person name="Wilkes D.E."/>
            <person name="Wang Y."/>
            <person name="Cai H."/>
            <person name="Collins K."/>
            <person name="Stewart B.A."/>
            <person name="Lee S.R."/>
            <person name="Wilamowska K."/>
            <person name="Weinberg Z."/>
            <person name="Ruzzo W.L."/>
            <person name="Wloga D."/>
            <person name="Gaertig J."/>
            <person name="Frankel J."/>
            <person name="Tsao C.-C."/>
            <person name="Gorovsky M.A."/>
            <person name="Keeling P.J."/>
            <person name="Waller R.F."/>
            <person name="Patron N.J."/>
            <person name="Cherry J.M."/>
            <person name="Stover N.A."/>
            <person name="Krieger C.J."/>
            <person name="del Toro C."/>
            <person name="Ryder H.F."/>
            <person name="Williamson S.C."/>
            <person name="Barbeau R.A."/>
            <person name="Hamilton E.P."/>
            <person name="Orias E."/>
        </authorList>
    </citation>
    <scope>NUCLEOTIDE SEQUENCE [LARGE SCALE GENOMIC DNA]</scope>
    <source>
        <strain evidence="9">SB210</strain>
    </source>
</reference>
<dbReference type="HOGENOM" id="CLU_654695_0_0_1"/>
<dbReference type="Pfam" id="PF00782">
    <property type="entry name" value="DSPc"/>
    <property type="match status" value="1"/>
</dbReference>
<dbReference type="GO" id="GO:0004725">
    <property type="term" value="F:protein tyrosine phosphatase activity"/>
    <property type="evidence" value="ECO:0007669"/>
    <property type="project" value="UniProtKB-EC"/>
</dbReference>
<feature type="compositionally biased region" description="Low complexity" evidence="5">
    <location>
        <begin position="318"/>
        <end position="331"/>
    </location>
</feature>
<dbReference type="PROSITE" id="PS50054">
    <property type="entry name" value="TYR_PHOSPHATASE_DUAL"/>
    <property type="match status" value="1"/>
</dbReference>
<dbReference type="PROSITE" id="PS00383">
    <property type="entry name" value="TYR_PHOSPHATASE_1"/>
    <property type="match status" value="1"/>
</dbReference>
<keyword evidence="9" id="KW-1185">Reference proteome</keyword>
<proteinExistence type="inferred from homology"/>
<evidence type="ECO:0000313" key="8">
    <source>
        <dbReference type="EMBL" id="EAR86621.3"/>
    </source>
</evidence>
<comment type="similarity">
    <text evidence="1">Belongs to the protein-tyrosine phosphatase family. Non-receptor class dual specificity subfamily.</text>
</comment>
<keyword evidence="4" id="KW-0904">Protein phosphatase</keyword>
<dbReference type="InterPro" id="IPR000387">
    <property type="entry name" value="Tyr_Pase_dom"/>
</dbReference>
<dbReference type="GeneID" id="7841454"/>
<feature type="domain" description="Tyrosine-protein phosphatase" evidence="6">
    <location>
        <begin position="222"/>
        <end position="441"/>
    </location>
</feature>
<dbReference type="OrthoDB" id="285418at2759"/>
<dbReference type="KEGG" id="tet:TTHERM_00040430"/>
<gene>
    <name evidence="8" type="ORF">TTHERM_00040430</name>
</gene>
<protein>
    <recommendedName>
        <fullName evidence="2">protein-tyrosine-phosphatase</fullName>
        <ecNumber evidence="2">3.1.3.48</ecNumber>
    </recommendedName>
</protein>
<evidence type="ECO:0000313" key="9">
    <source>
        <dbReference type="Proteomes" id="UP000009168"/>
    </source>
</evidence>
<dbReference type="STRING" id="312017.Q22LX5"/>
<evidence type="ECO:0000256" key="3">
    <source>
        <dbReference type="ARBA" id="ARBA00022801"/>
    </source>
</evidence>
<dbReference type="InParanoid" id="Q22LX5"/>
<sequence>MKKQLEVSIIDNNIFYNLLQRASSSSKNKNNFIIYDMSGGECLTDDFQNFISINEDVSKLLNQGKDESVKLTEIQKILSKEKEELFSKSKRYFNFLLVQPKDSEFINLFNQVLQSLQKTNNQNLSDEEIRSNLLLHSGQIKIECDLLANEIQKKLQEHPDIEANCSQQISNWRKTLSLYKILRNNKINEIHILRESAQSFFNSYPFMHNYFISLNSASQQSYPNDILFNRMYFGNWKHASNEEIINSIGITHIVNMTCEVDNYFASNHQNVQLQQVIFEELPNLNLSQSPSQCANIQNSTMTASITTKSMHNSIITTTTTTTNTPMPQTTQAQSINSSHTPKNITYLKINIEDEDTSNIQQHFKETYQFIASAISKPNNKILIHCAQGKSRSATIVCMYLMRTFNWSFDQTLKYVQDRREVANPNYGFVEQLKSFEQNQFMFDGESLDEFAQSKKQNQLSQVSDQAELNESNSVKKQLIQNFEQSVVEDIQIAQ</sequence>
<dbReference type="CDD" id="cd14498">
    <property type="entry name" value="DSP"/>
    <property type="match status" value="1"/>
</dbReference>
<evidence type="ECO:0000259" key="7">
    <source>
        <dbReference type="PROSITE" id="PS50056"/>
    </source>
</evidence>
<keyword evidence="3" id="KW-0378">Hydrolase</keyword>
<dbReference type="GO" id="GO:0043409">
    <property type="term" value="P:negative regulation of MAPK cascade"/>
    <property type="evidence" value="ECO:0007669"/>
    <property type="project" value="TreeGrafter"/>
</dbReference>
<accession>Q22LX5</accession>
<dbReference type="InterPro" id="IPR000340">
    <property type="entry name" value="Dual-sp_phosphatase_cat-dom"/>
</dbReference>
<feature type="region of interest" description="Disordered" evidence="5">
    <location>
        <begin position="318"/>
        <end position="337"/>
    </location>
</feature>
<dbReference type="SMART" id="SM00195">
    <property type="entry name" value="DSPc"/>
    <property type="match status" value="1"/>
</dbReference>
<dbReference type="eggNOG" id="KOG1716">
    <property type="taxonomic scope" value="Eukaryota"/>
</dbReference>
<evidence type="ECO:0000259" key="6">
    <source>
        <dbReference type="PROSITE" id="PS50054"/>
    </source>
</evidence>
<dbReference type="RefSeq" id="XP_977245.3">
    <property type="nucleotide sequence ID" value="XM_972152.3"/>
</dbReference>
<name>Q22LX5_TETTS</name>
<dbReference type="EC" id="3.1.3.48" evidence="2"/>
<dbReference type="InterPro" id="IPR029021">
    <property type="entry name" value="Prot-tyrosine_phosphatase-like"/>
</dbReference>
<evidence type="ECO:0000256" key="2">
    <source>
        <dbReference type="ARBA" id="ARBA00013064"/>
    </source>
</evidence>
<evidence type="ECO:0000256" key="4">
    <source>
        <dbReference type="ARBA" id="ARBA00022912"/>
    </source>
</evidence>
<dbReference type="InterPro" id="IPR016130">
    <property type="entry name" value="Tyr_Pase_AS"/>
</dbReference>
<dbReference type="InterPro" id="IPR020422">
    <property type="entry name" value="TYR_PHOSPHATASE_DUAL_dom"/>
</dbReference>
<dbReference type="PANTHER" id="PTHR10159:SF530">
    <property type="entry name" value="DUAL SPECIFICITY PROTEIN PHOSPHATASE DDB_G0271350-RELATED"/>
    <property type="match status" value="1"/>
</dbReference>
<evidence type="ECO:0000256" key="5">
    <source>
        <dbReference type="SAM" id="MobiDB-lite"/>
    </source>
</evidence>
<organism evidence="8 9">
    <name type="scientific">Tetrahymena thermophila (strain SB210)</name>
    <dbReference type="NCBI Taxonomy" id="312017"/>
    <lineage>
        <taxon>Eukaryota</taxon>
        <taxon>Sar</taxon>
        <taxon>Alveolata</taxon>
        <taxon>Ciliophora</taxon>
        <taxon>Intramacronucleata</taxon>
        <taxon>Oligohymenophorea</taxon>
        <taxon>Hymenostomatida</taxon>
        <taxon>Tetrahymenina</taxon>
        <taxon>Tetrahymenidae</taxon>
        <taxon>Tetrahymena</taxon>
    </lineage>
</organism>
<dbReference type="EMBL" id="GG662720">
    <property type="protein sequence ID" value="EAR86621.3"/>
    <property type="molecule type" value="Genomic_DNA"/>
</dbReference>
<dbReference type="SUPFAM" id="SSF52799">
    <property type="entry name" value="(Phosphotyrosine protein) phosphatases II"/>
    <property type="match status" value="1"/>
</dbReference>
<evidence type="ECO:0000256" key="1">
    <source>
        <dbReference type="ARBA" id="ARBA00008601"/>
    </source>
</evidence>
<dbReference type="PANTHER" id="PTHR10159">
    <property type="entry name" value="DUAL SPECIFICITY PROTEIN PHOSPHATASE"/>
    <property type="match status" value="1"/>
</dbReference>
<dbReference type="AlphaFoldDB" id="Q22LX5"/>
<dbReference type="GO" id="GO:0005737">
    <property type="term" value="C:cytoplasm"/>
    <property type="evidence" value="ECO:0007669"/>
    <property type="project" value="TreeGrafter"/>
</dbReference>
<dbReference type="Gene3D" id="3.90.190.10">
    <property type="entry name" value="Protein tyrosine phosphatase superfamily"/>
    <property type="match status" value="1"/>
</dbReference>
<dbReference type="PROSITE" id="PS50056">
    <property type="entry name" value="TYR_PHOSPHATASE_2"/>
    <property type="match status" value="1"/>
</dbReference>
<dbReference type="Proteomes" id="UP000009168">
    <property type="component" value="Unassembled WGS sequence"/>
</dbReference>
<feature type="domain" description="Tyrosine specific protein phosphatases" evidence="7">
    <location>
        <begin position="361"/>
        <end position="419"/>
    </location>
</feature>